<keyword evidence="2" id="KW-1133">Transmembrane helix</keyword>
<keyword evidence="2" id="KW-0812">Transmembrane</keyword>
<dbReference type="Proteomes" id="UP000324241">
    <property type="component" value="Unassembled WGS sequence"/>
</dbReference>
<protein>
    <recommendedName>
        <fullName evidence="5">Cyclochlorotine biosynthesis protein O</fullName>
    </recommendedName>
</protein>
<dbReference type="OrthoDB" id="3687641at2759"/>
<gene>
    <name evidence="3" type="ORF">ATNIH1004_006752</name>
</gene>
<evidence type="ECO:0000256" key="1">
    <source>
        <dbReference type="ARBA" id="ARBA00035112"/>
    </source>
</evidence>
<dbReference type="PANTHER" id="PTHR33365">
    <property type="entry name" value="YALI0B05434P"/>
    <property type="match status" value="1"/>
</dbReference>
<dbReference type="VEuPathDB" id="FungiDB:EYZ11_009511"/>
<dbReference type="PANTHER" id="PTHR33365:SF12">
    <property type="entry name" value="TAT PATHWAY SIGNAL SEQUENCE"/>
    <property type="match status" value="1"/>
</dbReference>
<dbReference type="Pfam" id="PF11807">
    <property type="entry name" value="UstYa"/>
    <property type="match status" value="1"/>
</dbReference>
<organism evidence="3 4">
    <name type="scientific">Aspergillus tanneri</name>
    <dbReference type="NCBI Taxonomy" id="1220188"/>
    <lineage>
        <taxon>Eukaryota</taxon>
        <taxon>Fungi</taxon>
        <taxon>Dikarya</taxon>
        <taxon>Ascomycota</taxon>
        <taxon>Pezizomycotina</taxon>
        <taxon>Eurotiomycetes</taxon>
        <taxon>Eurotiomycetidae</taxon>
        <taxon>Eurotiales</taxon>
        <taxon>Aspergillaceae</taxon>
        <taxon>Aspergillus</taxon>
        <taxon>Aspergillus subgen. Circumdati</taxon>
    </lineage>
</organism>
<reference evidence="3 4" key="1">
    <citation type="submission" date="2019-08" db="EMBL/GenBank/DDBJ databases">
        <title>The genome sequence of a newly discovered highly antifungal drug resistant Aspergillus species, Aspergillus tanneri NIH 1004.</title>
        <authorList>
            <person name="Mounaud S."/>
            <person name="Singh I."/>
            <person name="Joardar V."/>
            <person name="Pakala S."/>
            <person name="Pakala S."/>
            <person name="Venepally P."/>
            <person name="Chung J.K."/>
            <person name="Losada L."/>
            <person name="Nierman W.C."/>
        </authorList>
    </citation>
    <scope>NUCLEOTIDE SEQUENCE [LARGE SCALE GENOMIC DNA]</scope>
    <source>
        <strain evidence="3 4">NIH1004</strain>
    </source>
</reference>
<proteinExistence type="inferred from homology"/>
<dbReference type="GeneID" id="54329454"/>
<dbReference type="InterPro" id="IPR021765">
    <property type="entry name" value="UstYa-like"/>
</dbReference>
<dbReference type="AlphaFoldDB" id="A0A5M9MK34"/>
<evidence type="ECO:0000313" key="3">
    <source>
        <dbReference type="EMBL" id="KAA8645333.1"/>
    </source>
</evidence>
<sequence>MDHDKGTHFDDNVSLLSSRDNVDTTDSLLEKSPSSQRRSLPAWREHICFLSCTITGFIFLLVLITVLIENNKRLKSQLRESTIYSPANEVLEWHSVEWASADGESRDGAHGDYVGEPRPVLEKAWGDIFDVMNVRISEEDLRAVERLEGAVALPDGGYVGSLNIFHELHCVWWMYKFVHADHYFEGATRKQHAIMKIHAHHCLNILRQSAMCHGDVGLITYNWNPDVLKPDATATMHQCANWDRITEWARARAVNITKPGVLVHPNLGTVFKEGDKEELAVGMPPVEIDPDSL</sequence>
<accession>A0A5M9MK34</accession>
<evidence type="ECO:0000256" key="2">
    <source>
        <dbReference type="SAM" id="Phobius"/>
    </source>
</evidence>
<dbReference type="GO" id="GO:0043386">
    <property type="term" value="P:mycotoxin biosynthetic process"/>
    <property type="evidence" value="ECO:0007669"/>
    <property type="project" value="InterPro"/>
</dbReference>
<dbReference type="RefSeq" id="XP_033424694.1">
    <property type="nucleotide sequence ID" value="XM_033571379.1"/>
</dbReference>
<dbReference type="EMBL" id="QUQM01000007">
    <property type="protein sequence ID" value="KAA8645333.1"/>
    <property type="molecule type" value="Genomic_DNA"/>
</dbReference>
<evidence type="ECO:0000313" key="4">
    <source>
        <dbReference type="Proteomes" id="UP000324241"/>
    </source>
</evidence>
<evidence type="ECO:0008006" key="5">
    <source>
        <dbReference type="Google" id="ProtNLM"/>
    </source>
</evidence>
<comment type="similarity">
    <text evidence="1">Belongs to the ustYa family.</text>
</comment>
<name>A0A5M9MK34_9EURO</name>
<comment type="caution">
    <text evidence="3">The sequence shown here is derived from an EMBL/GenBank/DDBJ whole genome shotgun (WGS) entry which is preliminary data.</text>
</comment>
<feature type="transmembrane region" description="Helical" evidence="2">
    <location>
        <begin position="47"/>
        <end position="68"/>
    </location>
</feature>
<keyword evidence="2" id="KW-0472">Membrane</keyword>